<evidence type="ECO:0000313" key="3">
    <source>
        <dbReference type="EMBL" id="MFC0406920.1"/>
    </source>
</evidence>
<accession>A0ABV6JMG7</accession>
<dbReference type="InterPro" id="IPR000674">
    <property type="entry name" value="Ald_Oxase/Xan_DH_a/b"/>
</dbReference>
<reference evidence="3 4" key="1">
    <citation type="submission" date="2024-09" db="EMBL/GenBank/DDBJ databases">
        <authorList>
            <person name="Sun Q."/>
            <person name="Mori K."/>
        </authorList>
    </citation>
    <scope>NUCLEOTIDE SEQUENCE [LARGE SCALE GENOMIC DNA]</scope>
    <source>
        <strain evidence="3 4">TBRC 5777</strain>
    </source>
</reference>
<gene>
    <name evidence="3" type="ORF">ACFFGY_01580</name>
</gene>
<dbReference type="Pfam" id="PF20256">
    <property type="entry name" value="MoCoBD_2"/>
    <property type="match status" value="2"/>
</dbReference>
<dbReference type="InterPro" id="IPR008274">
    <property type="entry name" value="AldOxase/xan_DH_MoCoBD1"/>
</dbReference>
<name>A0ABV6JMG7_9PROT</name>
<comment type="caution">
    <text evidence="3">The sequence shown here is derived from an EMBL/GenBank/DDBJ whole genome shotgun (WGS) entry which is preliminary data.</text>
</comment>
<dbReference type="InterPro" id="IPR037165">
    <property type="entry name" value="AldOxase/xan_DH_Mopterin-bd_sf"/>
</dbReference>
<evidence type="ECO:0000313" key="4">
    <source>
        <dbReference type="Proteomes" id="UP001589865"/>
    </source>
</evidence>
<feature type="domain" description="Aldehyde oxidase/xanthine dehydrogenase a/b hammerhead" evidence="2">
    <location>
        <begin position="234"/>
        <end position="312"/>
    </location>
</feature>
<dbReference type="SMART" id="SM01008">
    <property type="entry name" value="Ald_Xan_dh_C"/>
    <property type="match status" value="1"/>
</dbReference>
<proteinExistence type="predicted"/>
<dbReference type="PANTHER" id="PTHR47495:SF2">
    <property type="entry name" value="ALDEHYDE DEHYDROGENASE"/>
    <property type="match status" value="1"/>
</dbReference>
<organism evidence="3 4">
    <name type="scientific">Roseomonas elaeocarpi</name>
    <dbReference type="NCBI Taxonomy" id="907779"/>
    <lineage>
        <taxon>Bacteria</taxon>
        <taxon>Pseudomonadati</taxon>
        <taxon>Pseudomonadota</taxon>
        <taxon>Alphaproteobacteria</taxon>
        <taxon>Acetobacterales</taxon>
        <taxon>Roseomonadaceae</taxon>
        <taxon>Roseomonas</taxon>
    </lineage>
</organism>
<dbReference type="InterPro" id="IPR012368">
    <property type="entry name" value="OxRdtase_Mopterin-bd_su_IorB"/>
</dbReference>
<feature type="region of interest" description="Disordered" evidence="1">
    <location>
        <begin position="43"/>
        <end position="64"/>
    </location>
</feature>
<dbReference type="InterPro" id="IPR046867">
    <property type="entry name" value="AldOxase/xan_DH_MoCoBD2"/>
</dbReference>
<keyword evidence="4" id="KW-1185">Reference proteome</keyword>
<dbReference type="PANTHER" id="PTHR47495">
    <property type="entry name" value="ALDEHYDE DEHYDROGENASE"/>
    <property type="match status" value="1"/>
</dbReference>
<dbReference type="InterPro" id="IPR052516">
    <property type="entry name" value="N-heterocyclic_Hydroxylase"/>
</dbReference>
<dbReference type="SUPFAM" id="SSF56003">
    <property type="entry name" value="Molybdenum cofactor-binding domain"/>
    <property type="match status" value="2"/>
</dbReference>
<dbReference type="Gene3D" id="3.30.365.10">
    <property type="entry name" value="Aldehyde oxidase/xanthine dehydrogenase, molybdopterin binding domain"/>
    <property type="match status" value="4"/>
</dbReference>
<feature type="region of interest" description="Disordered" evidence="1">
    <location>
        <begin position="745"/>
        <end position="764"/>
    </location>
</feature>
<dbReference type="Pfam" id="PF02738">
    <property type="entry name" value="MoCoBD_1"/>
    <property type="match status" value="1"/>
</dbReference>
<evidence type="ECO:0000259" key="2">
    <source>
        <dbReference type="SMART" id="SM01008"/>
    </source>
</evidence>
<evidence type="ECO:0000256" key="1">
    <source>
        <dbReference type="SAM" id="MobiDB-lite"/>
    </source>
</evidence>
<sequence length="764" mass="81479">MEPLRTGPSYARVESAPPSRRHVLTGGLVLAFAALTRRKAHAAGEQPGLQALQQETGGGDTGDAFQGFAPGGFIRIGRDGTVTLILPNVEMGQGIYTGEATLLAEELEVGLDQVRLQAAPPNEELYRQPLLKSQSTGGSTSVRGAWVPLRQAGAAARTMLVGAAAARWDVPAGECTARRATVTHGPTGRSIGYGDLVEDAGRQPVPHDVPLKTAQQWEIIGKPVKRLDSPGKTDGSAIFGIDVRVPGMKVATVAACPVFGGTLRGVDDKPARAVPGVRDVIRTADTVAVIADHYWAAKKGLEALRIDWNGGPHANLSSRDLVETLKGAYGKRAAVQARRVGNPDEAFGRAAKRVEAAYELPFLAHATMEPINTTIHVRPDGCDIWVGTQVPTVAQTVAAKELGLPPEKVMVHNQLLGGGFGRRLEADSIKQAAAIAKQVSYPIKIIWSREEDIQHDLYRPAYYDRISAALDADGKPIAWVDHVTGGSVMGHYFPGGLAEGKLDADAVEGAQEPPYDLPVVHVDWTREDPPIPITWWRGVGPTHNVFVVESFMDELAHAAGRDPVEYRRALLSGKPRARAVLDLAAEKSGWGTPLPAGVGRGISLHDSFGSYLAVVVEAEVSPLGEIRLRRVVAAVDCGETINPDTVAAQIEGGLVFGLSAALYSDITFEGGRVQQNNFNDYRMMRMNETPPIEVHHIRNNENPGGIGECGTVSAAPALANAVFAATGQRLRRYPLNRQELVRDTAVRTSSAPVGRGPALASAAR</sequence>
<protein>
    <submittedName>
        <fullName evidence="3">Molybdopterin cofactor-binding domain-containing protein</fullName>
    </submittedName>
</protein>
<dbReference type="Proteomes" id="UP001589865">
    <property type="component" value="Unassembled WGS sequence"/>
</dbReference>
<dbReference type="EMBL" id="JBHLUN010000001">
    <property type="protein sequence ID" value="MFC0406920.1"/>
    <property type="molecule type" value="Genomic_DNA"/>
</dbReference>
<dbReference type="RefSeq" id="WP_377042609.1">
    <property type="nucleotide sequence ID" value="NZ_JBHLUN010000001.1"/>
</dbReference>
<dbReference type="Gene3D" id="3.90.1170.50">
    <property type="entry name" value="Aldehyde oxidase/xanthine dehydrogenase, a/b hammerhead"/>
    <property type="match status" value="1"/>
</dbReference>
<dbReference type="PIRSF" id="PIRSF036389">
    <property type="entry name" value="IOR_B"/>
    <property type="match status" value="1"/>
</dbReference>